<name>A0A9Q0LQW0_ANAIG</name>
<dbReference type="InterPro" id="IPR000626">
    <property type="entry name" value="Ubiquitin-like_dom"/>
</dbReference>
<evidence type="ECO:0000259" key="2">
    <source>
        <dbReference type="PROSITE" id="PS50053"/>
    </source>
</evidence>
<dbReference type="OrthoDB" id="419317at2759"/>
<dbReference type="Pfam" id="PF00240">
    <property type="entry name" value="ubiquitin"/>
    <property type="match status" value="1"/>
</dbReference>
<feature type="region of interest" description="Disordered" evidence="1">
    <location>
        <begin position="411"/>
        <end position="484"/>
    </location>
</feature>
<evidence type="ECO:0000256" key="1">
    <source>
        <dbReference type="SAM" id="MobiDB-lite"/>
    </source>
</evidence>
<feature type="compositionally biased region" description="Basic and acidic residues" evidence="1">
    <location>
        <begin position="311"/>
        <end position="320"/>
    </location>
</feature>
<evidence type="ECO:0000313" key="4">
    <source>
        <dbReference type="Proteomes" id="UP001149090"/>
    </source>
</evidence>
<feature type="compositionally biased region" description="Polar residues" evidence="1">
    <location>
        <begin position="439"/>
        <end position="452"/>
    </location>
</feature>
<dbReference type="EMBL" id="JAPDFW010000059">
    <property type="protein sequence ID" value="KAJ5077035.1"/>
    <property type="molecule type" value="Genomic_DNA"/>
</dbReference>
<feature type="compositionally biased region" description="Low complexity" evidence="1">
    <location>
        <begin position="411"/>
        <end position="426"/>
    </location>
</feature>
<dbReference type="Gene3D" id="3.10.20.90">
    <property type="entry name" value="Phosphatidylinositol 3-kinase Catalytic Subunit, Chain A, domain 1"/>
    <property type="match status" value="1"/>
</dbReference>
<dbReference type="SMART" id="SM00213">
    <property type="entry name" value="UBQ"/>
    <property type="match status" value="1"/>
</dbReference>
<evidence type="ECO:0000313" key="3">
    <source>
        <dbReference type="EMBL" id="KAJ5077035.1"/>
    </source>
</evidence>
<feature type="compositionally biased region" description="Polar residues" evidence="1">
    <location>
        <begin position="321"/>
        <end position="334"/>
    </location>
</feature>
<organism evidence="3 4">
    <name type="scientific">Anaeramoeba ignava</name>
    <name type="common">Anaerobic marine amoeba</name>
    <dbReference type="NCBI Taxonomy" id="1746090"/>
    <lineage>
        <taxon>Eukaryota</taxon>
        <taxon>Metamonada</taxon>
        <taxon>Anaeramoebidae</taxon>
        <taxon>Anaeramoeba</taxon>
    </lineage>
</organism>
<feature type="compositionally biased region" description="Low complexity" evidence="1">
    <location>
        <begin position="137"/>
        <end position="155"/>
    </location>
</feature>
<accession>A0A9Q0LQW0</accession>
<dbReference type="SUPFAM" id="SSF54236">
    <property type="entry name" value="Ubiquitin-like"/>
    <property type="match status" value="1"/>
</dbReference>
<proteinExistence type="predicted"/>
<reference evidence="3" key="1">
    <citation type="submission" date="2022-10" db="EMBL/GenBank/DDBJ databases">
        <title>Novel sulphate-reducing endosymbionts in the free-living metamonad Anaeramoeba.</title>
        <authorList>
            <person name="Jerlstrom-Hultqvist J."/>
            <person name="Cepicka I."/>
            <person name="Gallot-Lavallee L."/>
            <person name="Salas-Leiva D."/>
            <person name="Curtis B.A."/>
            <person name="Zahonova K."/>
            <person name="Pipaliya S."/>
            <person name="Dacks J."/>
            <person name="Roger A.J."/>
        </authorList>
    </citation>
    <scope>NUCLEOTIDE SEQUENCE</scope>
    <source>
        <strain evidence="3">BMAN</strain>
    </source>
</reference>
<dbReference type="CDD" id="cd01805">
    <property type="entry name" value="Ubl_Rad23"/>
    <property type="match status" value="1"/>
</dbReference>
<sequence length="878" mass="101913">MKIQLKIKTLENFSFQIEIDDANIISELKDKIQIKIGMSKSTQCLIYQGKVLKDDQQIFSYSISQNSTIYLLRQQTRRHERDSQRDALIQQAQQQAIPISLSNALMGMLPRTTSTTSTTSTPRTTNTIRIERVIRPQQQQQTQNNQIQSNSLTNNDQNISNQRTTLQQQLQQTISISLSQIENRFKKQLPALTRLLNESSESIHQQAHSQDNTHFSNREFSTMFREIGQSLKWLSIQLRSLNYNTSTNKLWIDPERFNSLASRSTNRTENRENSVNLPEELGANSGNNQTNILDEVQRQIISQHRVSNQLREDLRMRSNRNESLNNPEEEMTQSVEITTTVPIGEELNSVLRNVIESTSQVVNNLSNTRNSQRQEETSDSQNEDFLRLLFNLFQNSENQNLNQNQNQNLNQNLNQNQNQNQNQNLDQDQDQEDNHSEQNTESPLHSQSVSLSEPEDSFQSDISTDNDDSKSDSFQNSQNDEQDIDYSYKYRSKEPDIQIPENLRNLGVDENTDLDISLSEFLLKKKIDPKNTQSFEKIDFLVFLAQNISLHDLIMINLQKCSSVNFSVVDLISYIRNIVIFSDNSSSKIEFVSEKVIHFIIQKISNLESLSKIKKKIKPGFDFIEYFLLIFKDSFEKILHFLTSEENSQNNSPENSDVLKEIQKIIMKNLRAFFAISTNMFPEYSDSFQLLKKYIKQFQQSISLEFDIIADSFLLPQINDIESKNKRLFKKADYPALSFVPQSEKKIWKQTIFHDEIKQKFSHPQILFSNSYLQGFSRKNKVALQSIYHRIQDLFNPNPNPKLLASLLESSLKKAQVNSLKISEILNNLNSNVILNKLFIQKFFFPSILSKIRISNDLLNEVNKSRFPNCQKLTNKKD</sequence>
<gene>
    <name evidence="3" type="ORF">M0811_00355</name>
</gene>
<feature type="domain" description="Ubiquitin-like" evidence="2">
    <location>
        <begin position="3"/>
        <end position="78"/>
    </location>
</feature>
<dbReference type="AlphaFoldDB" id="A0A9Q0LQW0"/>
<feature type="region of interest" description="Disordered" evidence="1">
    <location>
        <begin position="262"/>
        <end position="287"/>
    </location>
</feature>
<protein>
    <submittedName>
        <fullName evidence="3">Ubiquitin domain-containing protein 7sl RNA1-related</fullName>
    </submittedName>
</protein>
<dbReference type="Proteomes" id="UP001149090">
    <property type="component" value="Unassembled WGS sequence"/>
</dbReference>
<dbReference type="InterPro" id="IPR029071">
    <property type="entry name" value="Ubiquitin-like_domsf"/>
</dbReference>
<dbReference type="PROSITE" id="PS50053">
    <property type="entry name" value="UBIQUITIN_2"/>
    <property type="match status" value="1"/>
</dbReference>
<keyword evidence="4" id="KW-1185">Reference proteome</keyword>
<feature type="region of interest" description="Disordered" evidence="1">
    <location>
        <begin position="134"/>
        <end position="157"/>
    </location>
</feature>
<feature type="region of interest" description="Disordered" evidence="1">
    <location>
        <begin position="311"/>
        <end position="334"/>
    </location>
</feature>
<comment type="caution">
    <text evidence="3">The sequence shown here is derived from an EMBL/GenBank/DDBJ whole genome shotgun (WGS) entry which is preliminary data.</text>
</comment>